<reference evidence="2 3" key="1">
    <citation type="submission" date="2016-10" db="EMBL/GenBank/DDBJ databases">
        <authorList>
            <person name="de Groot N.N."/>
        </authorList>
    </citation>
    <scope>NUCLEOTIDE SEQUENCE [LARGE SCALE GENOMIC DNA]</scope>
    <source>
        <strain evidence="2 3">DSM 12271</strain>
    </source>
</reference>
<dbReference type="NCBIfam" id="TIGR02831">
    <property type="entry name" value="spo_II_M"/>
    <property type="match status" value="1"/>
</dbReference>
<evidence type="ECO:0000313" key="2">
    <source>
        <dbReference type="EMBL" id="SFA87501.1"/>
    </source>
</evidence>
<sequence>MNQKGFLVSLKEYLHENKWFYLISLLFLFTGIVIGIYVILYMGDTYKQDISSYFLNFADQFNSIDINKEKILLGGLKSNLIMIGAIIILGIIIVGVPIIFIINIIKGFTIGFSTGVIINSMGLKGGLVILASIVPQNLLYVSAIIITSVFSCEMALNRLKSRLNKNSYGNKQCLSNYIPLCICIGVMLILGAIIEAYFIPTILKYII</sequence>
<dbReference type="Proteomes" id="UP000198619">
    <property type="component" value="Unassembled WGS sequence"/>
</dbReference>
<dbReference type="AlphaFoldDB" id="A0A1I0WFT6"/>
<organism evidence="2 3">
    <name type="scientific">Clostridium frigidicarnis</name>
    <dbReference type="NCBI Taxonomy" id="84698"/>
    <lineage>
        <taxon>Bacteria</taxon>
        <taxon>Bacillati</taxon>
        <taxon>Bacillota</taxon>
        <taxon>Clostridia</taxon>
        <taxon>Eubacteriales</taxon>
        <taxon>Clostridiaceae</taxon>
        <taxon>Clostridium</taxon>
    </lineage>
</organism>
<dbReference type="EMBL" id="FOKI01000005">
    <property type="protein sequence ID" value="SFA87501.1"/>
    <property type="molecule type" value="Genomic_DNA"/>
</dbReference>
<feature type="transmembrane region" description="Helical" evidence="1">
    <location>
        <begin position="80"/>
        <end position="105"/>
    </location>
</feature>
<accession>A0A1I0WFT6</accession>
<protein>
    <submittedName>
        <fullName evidence="2">Stage II sporulation protein M</fullName>
    </submittedName>
</protein>
<evidence type="ECO:0000313" key="3">
    <source>
        <dbReference type="Proteomes" id="UP000198619"/>
    </source>
</evidence>
<feature type="transmembrane region" description="Helical" evidence="1">
    <location>
        <begin position="139"/>
        <end position="156"/>
    </location>
</feature>
<evidence type="ECO:0000256" key="1">
    <source>
        <dbReference type="SAM" id="Phobius"/>
    </source>
</evidence>
<proteinExistence type="predicted"/>
<gene>
    <name evidence="2" type="ORF">SAMN04488528_100561</name>
</gene>
<dbReference type="InterPro" id="IPR014196">
    <property type="entry name" value="SpoIIM"/>
</dbReference>
<dbReference type="OrthoDB" id="1707382at2"/>
<keyword evidence="1" id="KW-0812">Transmembrane</keyword>
<dbReference type="STRING" id="84698.SAMN04488528_100561"/>
<dbReference type="RefSeq" id="WP_090039130.1">
    <property type="nucleotide sequence ID" value="NZ_FOKI01000005.1"/>
</dbReference>
<keyword evidence="1" id="KW-0472">Membrane</keyword>
<dbReference type="Pfam" id="PF01944">
    <property type="entry name" value="SpoIIM"/>
    <property type="match status" value="1"/>
</dbReference>
<keyword evidence="1" id="KW-1133">Transmembrane helix</keyword>
<keyword evidence="3" id="KW-1185">Reference proteome</keyword>
<feature type="transmembrane region" description="Helical" evidence="1">
    <location>
        <begin position="177"/>
        <end position="199"/>
    </location>
</feature>
<feature type="transmembrane region" description="Helical" evidence="1">
    <location>
        <begin position="112"/>
        <end position="133"/>
    </location>
</feature>
<feature type="transmembrane region" description="Helical" evidence="1">
    <location>
        <begin position="20"/>
        <end position="42"/>
    </location>
</feature>
<dbReference type="InterPro" id="IPR002798">
    <property type="entry name" value="SpoIIM-like"/>
</dbReference>
<dbReference type="PIRSF" id="PIRSF038973">
    <property type="entry name" value="SpoIIM"/>
    <property type="match status" value="1"/>
</dbReference>
<name>A0A1I0WFT6_9CLOT</name>